<evidence type="ECO:0000256" key="3">
    <source>
        <dbReference type="PROSITE-ProRule" id="PRU00339"/>
    </source>
</evidence>
<sequence>MGQLNGKELIKKAYEAILNHDFELAMEWFDQAIALEPDNASYHYRLSITYARSNKLSKAIEHAEQAIRLDPEEEHYHYHLQHLKAKEIVQKAELYIDDSEDKAWIAIALLKQAVALDSLSSEAYLMLGIAYSHVKEYSLAIQAIRELLKLDPQHEMGIELLEQYRQQLKQYMKS</sequence>
<evidence type="ECO:0000256" key="2">
    <source>
        <dbReference type="ARBA" id="ARBA00022803"/>
    </source>
</evidence>
<dbReference type="InterPro" id="IPR050498">
    <property type="entry name" value="Ycf3"/>
</dbReference>
<accession>A0ABW3UCT9</accession>
<keyword evidence="1" id="KW-0677">Repeat</keyword>
<dbReference type="SMART" id="SM00028">
    <property type="entry name" value="TPR"/>
    <property type="match status" value="3"/>
</dbReference>
<comment type="caution">
    <text evidence="4">The sequence shown here is derived from an EMBL/GenBank/DDBJ whole genome shotgun (WGS) entry which is preliminary data.</text>
</comment>
<gene>
    <name evidence="4" type="ORF">ACFQ4B_01160</name>
</gene>
<dbReference type="InterPro" id="IPR013105">
    <property type="entry name" value="TPR_2"/>
</dbReference>
<reference evidence="5" key="1">
    <citation type="journal article" date="2019" name="Int. J. Syst. Evol. Microbiol.">
        <title>The Global Catalogue of Microorganisms (GCM) 10K type strain sequencing project: providing services to taxonomists for standard genome sequencing and annotation.</title>
        <authorList>
            <consortium name="The Broad Institute Genomics Platform"/>
            <consortium name="The Broad Institute Genome Sequencing Center for Infectious Disease"/>
            <person name="Wu L."/>
            <person name="Ma J."/>
        </authorList>
    </citation>
    <scope>NUCLEOTIDE SEQUENCE [LARGE SCALE GENOMIC DNA]</scope>
    <source>
        <strain evidence="5">CCUG 53270</strain>
    </source>
</reference>
<dbReference type="RefSeq" id="WP_345587588.1">
    <property type="nucleotide sequence ID" value="NZ_BAABJG010000011.1"/>
</dbReference>
<keyword evidence="5" id="KW-1185">Reference proteome</keyword>
<dbReference type="PANTHER" id="PTHR44858:SF1">
    <property type="entry name" value="UDP-N-ACETYLGLUCOSAMINE--PEPTIDE N-ACETYLGLUCOSAMINYLTRANSFERASE SPINDLY-RELATED"/>
    <property type="match status" value="1"/>
</dbReference>
<feature type="repeat" description="TPR" evidence="3">
    <location>
        <begin position="121"/>
        <end position="154"/>
    </location>
</feature>
<organism evidence="4 5">
    <name type="scientific">Paenibacillus vulneris</name>
    <dbReference type="NCBI Taxonomy" id="1133364"/>
    <lineage>
        <taxon>Bacteria</taxon>
        <taxon>Bacillati</taxon>
        <taxon>Bacillota</taxon>
        <taxon>Bacilli</taxon>
        <taxon>Bacillales</taxon>
        <taxon>Paenibacillaceae</taxon>
        <taxon>Paenibacillus</taxon>
    </lineage>
</organism>
<name>A0ABW3UCT9_9BACL</name>
<proteinExistence type="predicted"/>
<evidence type="ECO:0000256" key="1">
    <source>
        <dbReference type="ARBA" id="ARBA00022737"/>
    </source>
</evidence>
<dbReference type="InterPro" id="IPR011990">
    <property type="entry name" value="TPR-like_helical_dom_sf"/>
</dbReference>
<dbReference type="Gene3D" id="1.25.40.10">
    <property type="entry name" value="Tetratricopeptide repeat domain"/>
    <property type="match status" value="2"/>
</dbReference>
<feature type="repeat" description="TPR" evidence="3">
    <location>
        <begin position="40"/>
        <end position="73"/>
    </location>
</feature>
<dbReference type="InterPro" id="IPR019734">
    <property type="entry name" value="TPR_rpt"/>
</dbReference>
<dbReference type="EMBL" id="JBHTLU010000005">
    <property type="protein sequence ID" value="MFD1218712.1"/>
    <property type="molecule type" value="Genomic_DNA"/>
</dbReference>
<dbReference type="Proteomes" id="UP001597180">
    <property type="component" value="Unassembled WGS sequence"/>
</dbReference>
<dbReference type="Pfam" id="PF13181">
    <property type="entry name" value="TPR_8"/>
    <property type="match status" value="1"/>
</dbReference>
<dbReference type="PROSITE" id="PS50005">
    <property type="entry name" value="TPR"/>
    <property type="match status" value="2"/>
</dbReference>
<evidence type="ECO:0000313" key="5">
    <source>
        <dbReference type="Proteomes" id="UP001597180"/>
    </source>
</evidence>
<dbReference type="PROSITE" id="PS50293">
    <property type="entry name" value="TPR_REGION"/>
    <property type="match status" value="1"/>
</dbReference>
<protein>
    <submittedName>
        <fullName evidence="4">Tetratricopeptide repeat protein</fullName>
    </submittedName>
</protein>
<keyword evidence="2 3" id="KW-0802">TPR repeat</keyword>
<evidence type="ECO:0000313" key="4">
    <source>
        <dbReference type="EMBL" id="MFD1218712.1"/>
    </source>
</evidence>
<dbReference type="Pfam" id="PF13432">
    <property type="entry name" value="TPR_16"/>
    <property type="match status" value="1"/>
</dbReference>
<dbReference type="SUPFAM" id="SSF48452">
    <property type="entry name" value="TPR-like"/>
    <property type="match status" value="1"/>
</dbReference>
<dbReference type="PANTHER" id="PTHR44858">
    <property type="entry name" value="TETRATRICOPEPTIDE REPEAT PROTEIN 6"/>
    <property type="match status" value="1"/>
</dbReference>
<dbReference type="Pfam" id="PF07719">
    <property type="entry name" value="TPR_2"/>
    <property type="match status" value="1"/>
</dbReference>